<evidence type="ECO:0000256" key="4">
    <source>
        <dbReference type="ARBA" id="ARBA00022833"/>
    </source>
</evidence>
<sequence>MNKVKCFICGDAQENTYILSKQNKALIIDPGAQHPSIVDYIENNHLQVEAILLTHCHFDHIAAVDFFTKKYKVPVYIHELDQPGLVNPKQNLSVLTKRVFIVESESIALLKKKGSFSIGDFTIDYLLTPGHSLGSVTFIIENAIFSGDVLFEDGVGRYDFPFCSVVDLGKSLEKLFALDDHLSVYPGHGGQTTIGREKAYNTIAQSVISYAYSK</sequence>
<dbReference type="Gene3D" id="3.60.15.10">
    <property type="entry name" value="Ribonuclease Z/Hydroxyacylglutathione hydrolase-like"/>
    <property type="match status" value="1"/>
</dbReference>
<keyword evidence="2" id="KW-0479">Metal-binding</keyword>
<feature type="domain" description="Metallo-beta-lactamase" evidence="5">
    <location>
        <begin position="13"/>
        <end position="188"/>
    </location>
</feature>
<dbReference type="Pfam" id="PF00753">
    <property type="entry name" value="Lactamase_B"/>
    <property type="match status" value="1"/>
</dbReference>
<dbReference type="OrthoDB" id="9802248at2"/>
<keyword evidence="4" id="KW-0862">Zinc</keyword>
<dbReference type="EMBL" id="VBWP01000002">
    <property type="protein sequence ID" value="TLG76516.1"/>
    <property type="molecule type" value="Genomic_DNA"/>
</dbReference>
<dbReference type="SMART" id="SM00849">
    <property type="entry name" value="Lactamase_B"/>
    <property type="match status" value="1"/>
</dbReference>
<name>A0A5R8QFK3_9FIRM</name>
<gene>
    <name evidence="6" type="ORF">FEZ08_02565</name>
</gene>
<dbReference type="InParanoid" id="A0A5R8QFK3"/>
<evidence type="ECO:0000256" key="3">
    <source>
        <dbReference type="ARBA" id="ARBA00022801"/>
    </source>
</evidence>
<proteinExistence type="predicted"/>
<organism evidence="6 7">
    <name type="scientific">Culicoidibacter larvae</name>
    <dbReference type="NCBI Taxonomy" id="2579976"/>
    <lineage>
        <taxon>Bacteria</taxon>
        <taxon>Bacillati</taxon>
        <taxon>Bacillota</taxon>
        <taxon>Culicoidibacteria</taxon>
        <taxon>Culicoidibacterales</taxon>
        <taxon>Culicoidibacteraceae</taxon>
        <taxon>Culicoidibacter</taxon>
    </lineage>
</organism>
<keyword evidence="3 6" id="KW-0378">Hydrolase</keyword>
<dbReference type="PANTHER" id="PTHR46233">
    <property type="entry name" value="HYDROXYACYLGLUTATHIONE HYDROLASE GLOC"/>
    <property type="match status" value="1"/>
</dbReference>
<dbReference type="InterPro" id="IPR001279">
    <property type="entry name" value="Metallo-B-lactamas"/>
</dbReference>
<dbReference type="CDD" id="cd06262">
    <property type="entry name" value="metallo-hydrolase-like_MBL-fold"/>
    <property type="match status" value="1"/>
</dbReference>
<dbReference type="GO" id="GO:0046872">
    <property type="term" value="F:metal ion binding"/>
    <property type="evidence" value="ECO:0007669"/>
    <property type="project" value="UniProtKB-KW"/>
</dbReference>
<dbReference type="InterPro" id="IPR051453">
    <property type="entry name" value="MBL_Glyoxalase_II"/>
</dbReference>
<reference evidence="6 7" key="1">
    <citation type="submission" date="2019-05" db="EMBL/GenBank/DDBJ databases">
        <title>Culicoidintestinum kansasii gen. nov., sp. nov. from the gastrointestinal tract of the biting midge, Culicoides sonorensis.</title>
        <authorList>
            <person name="Neupane S."/>
            <person name="Ghosh A."/>
            <person name="Gunther S."/>
            <person name="Martin K."/>
            <person name="Zurek L."/>
        </authorList>
    </citation>
    <scope>NUCLEOTIDE SEQUENCE [LARGE SCALE GENOMIC DNA]</scope>
    <source>
        <strain evidence="6 7">CS-1</strain>
    </source>
</reference>
<keyword evidence="7" id="KW-1185">Reference proteome</keyword>
<protein>
    <submittedName>
        <fullName evidence="6">MBL fold metallo-hydrolase</fullName>
    </submittedName>
</protein>
<evidence type="ECO:0000259" key="5">
    <source>
        <dbReference type="SMART" id="SM00849"/>
    </source>
</evidence>
<evidence type="ECO:0000313" key="6">
    <source>
        <dbReference type="EMBL" id="TLG76516.1"/>
    </source>
</evidence>
<dbReference type="Proteomes" id="UP000306912">
    <property type="component" value="Unassembled WGS sequence"/>
</dbReference>
<dbReference type="GO" id="GO:0016787">
    <property type="term" value="F:hydrolase activity"/>
    <property type="evidence" value="ECO:0007669"/>
    <property type="project" value="UniProtKB-KW"/>
</dbReference>
<dbReference type="AlphaFoldDB" id="A0A5R8QFK3"/>
<dbReference type="FunCoup" id="A0A5R8QFK3">
    <property type="interactions" value="267"/>
</dbReference>
<dbReference type="InterPro" id="IPR036866">
    <property type="entry name" value="RibonucZ/Hydroxyglut_hydro"/>
</dbReference>
<dbReference type="RefSeq" id="WP_138190154.1">
    <property type="nucleotide sequence ID" value="NZ_VBWP01000002.1"/>
</dbReference>
<evidence type="ECO:0000313" key="7">
    <source>
        <dbReference type="Proteomes" id="UP000306912"/>
    </source>
</evidence>
<evidence type="ECO:0000256" key="2">
    <source>
        <dbReference type="ARBA" id="ARBA00022723"/>
    </source>
</evidence>
<dbReference type="PANTHER" id="PTHR46233:SF3">
    <property type="entry name" value="HYDROXYACYLGLUTATHIONE HYDROLASE GLOC"/>
    <property type="match status" value="1"/>
</dbReference>
<accession>A0A5R8QFK3</accession>
<comment type="caution">
    <text evidence="6">The sequence shown here is derived from an EMBL/GenBank/DDBJ whole genome shotgun (WGS) entry which is preliminary data.</text>
</comment>
<comment type="cofactor">
    <cofactor evidence="1">
        <name>Zn(2+)</name>
        <dbReference type="ChEBI" id="CHEBI:29105"/>
    </cofactor>
</comment>
<evidence type="ECO:0000256" key="1">
    <source>
        <dbReference type="ARBA" id="ARBA00001947"/>
    </source>
</evidence>
<dbReference type="SUPFAM" id="SSF56281">
    <property type="entry name" value="Metallo-hydrolase/oxidoreductase"/>
    <property type="match status" value="1"/>
</dbReference>